<organism evidence="2 3">
    <name type="scientific">Fusarium floridanum</name>
    <dbReference type="NCBI Taxonomy" id="1325733"/>
    <lineage>
        <taxon>Eukaryota</taxon>
        <taxon>Fungi</taxon>
        <taxon>Dikarya</taxon>
        <taxon>Ascomycota</taxon>
        <taxon>Pezizomycotina</taxon>
        <taxon>Sordariomycetes</taxon>
        <taxon>Hypocreomycetidae</taxon>
        <taxon>Hypocreales</taxon>
        <taxon>Nectriaceae</taxon>
        <taxon>Fusarium</taxon>
        <taxon>Fusarium solani species complex</taxon>
    </lineage>
</organism>
<keyword evidence="3" id="KW-1185">Reference proteome</keyword>
<proteinExistence type="predicted"/>
<evidence type="ECO:0000313" key="2">
    <source>
        <dbReference type="EMBL" id="RSL43342.1"/>
    </source>
</evidence>
<name>A0A428NRH3_9HYPO</name>
<dbReference type="PANTHER" id="PTHR21310">
    <property type="entry name" value="AMINOGLYCOSIDE PHOSPHOTRANSFERASE-RELATED-RELATED"/>
    <property type="match status" value="1"/>
</dbReference>
<dbReference type="CDD" id="cd05120">
    <property type="entry name" value="APH_ChoK_like"/>
    <property type="match status" value="1"/>
</dbReference>
<comment type="caution">
    <text evidence="2">The sequence shown here is derived from an EMBL/GenBank/DDBJ whole genome shotgun (WGS) entry which is preliminary data.</text>
</comment>
<dbReference type="AlphaFoldDB" id="A0A428NRH3"/>
<dbReference type="EMBL" id="NKCL01001121">
    <property type="protein sequence ID" value="RSL43342.1"/>
    <property type="molecule type" value="Genomic_DNA"/>
</dbReference>
<sequence length="258" mass="29882">MDRKVTKQELAEAPRFQPFCAARLLTDGKTVVKTSENTRMAEGNTMKFVRQHTSIPVPEVYNVCKDEESGFIRIVMEYVTGTRLDHAWVKFTDAEKESVIQQLRGYFNELRQIKGSFIGAVDGSACDDQFFSDNLGGYGPYKDEAEFNQGLVKAWSNRRDDPFTVLLCKLQLDIMKGHEIVMTHNDFAPRNIIVRGSTVVAILDWEFSGFYPEYWEYCKALWRPEWDSLWIKDGLVERVLDPYLKEVAVMLHTSERIW</sequence>
<dbReference type="Proteomes" id="UP000287972">
    <property type="component" value="Unassembled WGS sequence"/>
</dbReference>
<accession>A0A428NRH3</accession>
<dbReference type="InterPro" id="IPR011009">
    <property type="entry name" value="Kinase-like_dom_sf"/>
</dbReference>
<dbReference type="InterPro" id="IPR051678">
    <property type="entry name" value="AGP_Transferase"/>
</dbReference>
<gene>
    <name evidence="2" type="ORF">CEP51_016374</name>
</gene>
<evidence type="ECO:0000259" key="1">
    <source>
        <dbReference type="Pfam" id="PF01636"/>
    </source>
</evidence>
<dbReference type="PANTHER" id="PTHR21310:SF58">
    <property type="entry name" value="AMINOGLYCOSIDE PHOSPHOTRANSFERASE DOMAIN-CONTAINING PROTEIN"/>
    <property type="match status" value="1"/>
</dbReference>
<dbReference type="SUPFAM" id="SSF56112">
    <property type="entry name" value="Protein kinase-like (PK-like)"/>
    <property type="match status" value="1"/>
</dbReference>
<protein>
    <recommendedName>
        <fullName evidence="1">Aminoglycoside phosphotransferase domain-containing protein</fullName>
    </recommendedName>
</protein>
<dbReference type="InterPro" id="IPR002575">
    <property type="entry name" value="Aminoglycoside_PTrfase"/>
</dbReference>
<dbReference type="Gene3D" id="3.90.1200.10">
    <property type="match status" value="1"/>
</dbReference>
<evidence type="ECO:0000313" key="3">
    <source>
        <dbReference type="Proteomes" id="UP000287972"/>
    </source>
</evidence>
<feature type="domain" description="Aminoglycoside phosphotransferase" evidence="1">
    <location>
        <begin position="34"/>
        <end position="232"/>
    </location>
</feature>
<dbReference type="Pfam" id="PF01636">
    <property type="entry name" value="APH"/>
    <property type="match status" value="1"/>
</dbReference>
<reference evidence="2 3" key="1">
    <citation type="submission" date="2017-06" db="EMBL/GenBank/DDBJ databases">
        <title>Comparative genomic analysis of Ambrosia Fusariam Clade fungi.</title>
        <authorList>
            <person name="Stajich J.E."/>
            <person name="Carrillo J."/>
            <person name="Kijimoto T."/>
            <person name="Eskalen A."/>
            <person name="O'Donnell K."/>
            <person name="Kasson M."/>
        </authorList>
    </citation>
    <scope>NUCLEOTIDE SEQUENCE [LARGE SCALE GENOMIC DNA]</scope>
    <source>
        <strain evidence="2 3">NRRL62606</strain>
    </source>
</reference>